<accession>A0AAP5AFF1</accession>
<dbReference type="RefSeq" id="WP_307105960.1">
    <property type="nucleotide sequence ID" value="NZ_JAUTAS010000001.1"/>
</dbReference>
<proteinExistence type="predicted"/>
<evidence type="ECO:0000313" key="3">
    <source>
        <dbReference type="Proteomes" id="UP001226084"/>
    </source>
</evidence>
<evidence type="ECO:0000313" key="2">
    <source>
        <dbReference type="EMBL" id="MDQ1107246.1"/>
    </source>
</evidence>
<dbReference type="AlphaFoldDB" id="A0AAP5AFF1"/>
<organism evidence="2 3">
    <name type="scientific">Stenotrophomonas rhizophila</name>
    <dbReference type="NCBI Taxonomy" id="216778"/>
    <lineage>
        <taxon>Bacteria</taxon>
        <taxon>Pseudomonadati</taxon>
        <taxon>Pseudomonadota</taxon>
        <taxon>Gammaproteobacteria</taxon>
        <taxon>Lysobacterales</taxon>
        <taxon>Lysobacteraceae</taxon>
        <taxon>Stenotrophomonas</taxon>
    </lineage>
</organism>
<comment type="caution">
    <text evidence="2">The sequence shown here is derived from an EMBL/GenBank/DDBJ whole genome shotgun (WGS) entry which is preliminary data.</text>
</comment>
<name>A0AAP5AFF1_9GAMM</name>
<sequence>MRVSDFAASTDPIDRLVARGVPVRALVALELGGVEWLALHQDERFRLCYYDEDGAVATQDVDAVGLVLRARELGWTAMRDLQPGPDPWIFDQATYHFRRGVHWYASATDETDDMLPLAFPAGVLKRAAKAQARQMAAAKKARDAEAKAAARSRKREDREARAWLIEYSAQCHLDRAKSKGAPLSPAQAKKTARRLVDQVVSRIEARKRERGSSLEGSEDEVR</sequence>
<evidence type="ECO:0000256" key="1">
    <source>
        <dbReference type="SAM" id="MobiDB-lite"/>
    </source>
</evidence>
<dbReference type="EMBL" id="JAUTAS010000001">
    <property type="protein sequence ID" value="MDQ1107246.1"/>
    <property type="molecule type" value="Genomic_DNA"/>
</dbReference>
<reference evidence="2" key="1">
    <citation type="submission" date="2023-07" db="EMBL/GenBank/DDBJ databases">
        <title>Functional and genomic diversity of the sorghum phyllosphere microbiome.</title>
        <authorList>
            <person name="Shade A."/>
        </authorList>
    </citation>
    <scope>NUCLEOTIDE SEQUENCE</scope>
    <source>
        <strain evidence="2">SORGH_AS_0457</strain>
    </source>
</reference>
<feature type="region of interest" description="Disordered" evidence="1">
    <location>
        <begin position="175"/>
        <end position="197"/>
    </location>
</feature>
<protein>
    <submittedName>
        <fullName evidence="2">Uncharacterized protein</fullName>
    </submittedName>
</protein>
<gene>
    <name evidence="2" type="ORF">QE424_000405</name>
</gene>
<dbReference type="Proteomes" id="UP001226084">
    <property type="component" value="Unassembled WGS sequence"/>
</dbReference>